<proteinExistence type="predicted"/>
<accession>A0A2M7AXS6</accession>
<evidence type="ECO:0000313" key="3">
    <source>
        <dbReference type="Proteomes" id="UP000228775"/>
    </source>
</evidence>
<dbReference type="AlphaFoldDB" id="A0A2M7AXS6"/>
<evidence type="ECO:0000256" key="1">
    <source>
        <dbReference type="SAM" id="MobiDB-lite"/>
    </source>
</evidence>
<reference evidence="3" key="1">
    <citation type="submission" date="2017-09" db="EMBL/GenBank/DDBJ databases">
        <title>Depth-based differentiation of microbial function through sediment-hosted aquifers and enrichment of novel symbionts in the deep terrestrial subsurface.</title>
        <authorList>
            <person name="Probst A.J."/>
            <person name="Ladd B."/>
            <person name="Jarett J.K."/>
            <person name="Geller-Mcgrath D.E."/>
            <person name="Sieber C.M.K."/>
            <person name="Emerson J.B."/>
            <person name="Anantharaman K."/>
            <person name="Thomas B.C."/>
            <person name="Malmstrom R."/>
            <person name="Stieglmeier M."/>
            <person name="Klingl A."/>
            <person name="Woyke T."/>
            <person name="Ryan C.M."/>
            <person name="Banfield J.F."/>
        </authorList>
    </citation>
    <scope>NUCLEOTIDE SEQUENCE [LARGE SCALE GENOMIC DNA]</scope>
</reference>
<sequence>MPEEKDPIMKVIEKIIEKFGDGCRDWFRSEVVEIIKYRRQVKRESSEPDIVTLLEKLAEKTAKYGKVIKAMCVELNLVIVEPPPNRIKTQNPTHQRAGFIFSAQR</sequence>
<comment type="caution">
    <text evidence="2">The sequence shown here is derived from an EMBL/GenBank/DDBJ whole genome shotgun (WGS) entry which is preliminary data.</text>
</comment>
<name>A0A2M7AXS6_9BACT</name>
<gene>
    <name evidence="2" type="ORF">COS76_01035</name>
</gene>
<dbReference type="EMBL" id="PEVY01000023">
    <property type="protein sequence ID" value="PIU75386.1"/>
    <property type="molecule type" value="Genomic_DNA"/>
</dbReference>
<dbReference type="Proteomes" id="UP000228775">
    <property type="component" value="Unassembled WGS sequence"/>
</dbReference>
<protein>
    <submittedName>
        <fullName evidence="2">Uncharacterized protein</fullName>
    </submittedName>
</protein>
<organism evidence="2 3">
    <name type="scientific">Candidatus Portnoybacteria bacterium CG06_land_8_20_14_3_00_39_12</name>
    <dbReference type="NCBI Taxonomy" id="1974809"/>
    <lineage>
        <taxon>Bacteria</taxon>
        <taxon>Candidatus Portnoyibacteriota</taxon>
    </lineage>
</organism>
<feature type="region of interest" description="Disordered" evidence="1">
    <location>
        <begin position="84"/>
        <end position="105"/>
    </location>
</feature>
<evidence type="ECO:0000313" key="2">
    <source>
        <dbReference type="EMBL" id="PIU75386.1"/>
    </source>
</evidence>